<name>A0A1H2UP56_9BACL</name>
<evidence type="ECO:0000313" key="5">
    <source>
        <dbReference type="Proteomes" id="UP000182589"/>
    </source>
</evidence>
<dbReference type="PROSITE" id="PS51257">
    <property type="entry name" value="PROKAR_LIPOPROTEIN"/>
    <property type="match status" value="1"/>
</dbReference>
<evidence type="ECO:0000256" key="1">
    <source>
        <dbReference type="SAM" id="MobiDB-lite"/>
    </source>
</evidence>
<dbReference type="EMBL" id="BSRA01000011">
    <property type="protein sequence ID" value="GLV14336.1"/>
    <property type="molecule type" value="Genomic_DNA"/>
</dbReference>
<feature type="chain" id="PRO_5039186111" evidence="2">
    <location>
        <begin position="23"/>
        <end position="318"/>
    </location>
</feature>
<evidence type="ECO:0000256" key="2">
    <source>
        <dbReference type="SAM" id="SignalP"/>
    </source>
</evidence>
<keyword evidence="5" id="KW-1185">Reference proteome</keyword>
<feature type="signal peptide" evidence="2">
    <location>
        <begin position="1"/>
        <end position="22"/>
    </location>
</feature>
<feature type="region of interest" description="Disordered" evidence="1">
    <location>
        <begin position="28"/>
        <end position="97"/>
    </location>
</feature>
<reference evidence="4" key="1">
    <citation type="submission" date="2016-10" db="EMBL/GenBank/DDBJ databases">
        <authorList>
            <person name="de Groot N.N."/>
        </authorList>
    </citation>
    <scope>NUCLEOTIDE SEQUENCE [LARGE SCALE GENOMIC DNA]</scope>
    <source>
        <strain evidence="4">DSM 12489</strain>
    </source>
</reference>
<dbReference type="Proteomes" id="UP001157137">
    <property type="component" value="Unassembled WGS sequence"/>
</dbReference>
<accession>A0A1H2UP56</accession>
<dbReference type="Proteomes" id="UP000182589">
    <property type="component" value="Unassembled WGS sequence"/>
</dbReference>
<dbReference type="AlphaFoldDB" id="A0A1H2UP56"/>
<dbReference type="EMBL" id="FNOJ01000008">
    <property type="protein sequence ID" value="SDW57865.1"/>
    <property type="molecule type" value="Genomic_DNA"/>
</dbReference>
<reference evidence="3" key="2">
    <citation type="submission" date="2023-02" db="EMBL/GenBank/DDBJ databases">
        <title>Proposal of a novel subspecies: Alicyclobacillus hesperidum subspecies aegle.</title>
        <authorList>
            <person name="Goto K."/>
            <person name="Fujii T."/>
            <person name="Yasui K."/>
            <person name="Mochida K."/>
            <person name="Kato-Tanaka Y."/>
            <person name="Morohoshi S."/>
            <person name="An S.Y."/>
            <person name="Kasai H."/>
            <person name="Yokota A."/>
        </authorList>
    </citation>
    <scope>NUCLEOTIDE SEQUENCE</scope>
    <source>
        <strain evidence="3">DSM 12766</strain>
    </source>
</reference>
<evidence type="ECO:0000313" key="4">
    <source>
        <dbReference type="EMBL" id="SDW57865.1"/>
    </source>
</evidence>
<keyword evidence="2" id="KW-0732">Signal</keyword>
<organism evidence="4 5">
    <name type="scientific">Alicyclobacillus hesperidum</name>
    <dbReference type="NCBI Taxonomy" id="89784"/>
    <lineage>
        <taxon>Bacteria</taxon>
        <taxon>Bacillati</taxon>
        <taxon>Bacillota</taxon>
        <taxon>Bacilli</taxon>
        <taxon>Bacillales</taxon>
        <taxon>Alicyclobacillaceae</taxon>
        <taxon>Alicyclobacillus</taxon>
    </lineage>
</organism>
<gene>
    <name evidence="3" type="ORF">Heshes_20200</name>
    <name evidence="4" type="ORF">SAMN04489725_10889</name>
</gene>
<feature type="compositionally biased region" description="Low complexity" evidence="1">
    <location>
        <begin position="28"/>
        <end position="92"/>
    </location>
</feature>
<proteinExistence type="predicted"/>
<sequence length="318" mass="31706">MPQHRKVAIAAFAVLGSALVLTGCGGQTATSPANTATPSPSASGANNTAGTENNTSSNQSNATTNGTSNSSQSPANNSSSGGSNNDSSNGTGTVKVSGNFPSIVTQAMTSLGTNGFPGADAPTFVPQPTSGGNPSYDAHETVPTTNGPQFLAGYHVSLTAGGQTYASYEIDHFANTQTAIQNVNTFASALKGGKPASGGSGIVLPNNQSAALSSSGGSTVIHWTNGSWTCQVVNENTSVPPTPIADKLVTQLAASSLPKPDGTGRVIVDNANPAGTDLTVTLIWSANGNVYQVQTTSSASSPITSALQMASSLQPYPG</sequence>
<feature type="region of interest" description="Disordered" evidence="1">
    <location>
        <begin position="111"/>
        <end position="135"/>
    </location>
</feature>
<evidence type="ECO:0000313" key="3">
    <source>
        <dbReference type="EMBL" id="GLV14336.1"/>
    </source>
</evidence>
<protein>
    <submittedName>
        <fullName evidence="4">Uncharacterized protein</fullName>
    </submittedName>
</protein>
<dbReference type="RefSeq" id="WP_006445850.1">
    <property type="nucleotide sequence ID" value="NZ_BSRA01000011.1"/>
</dbReference>